<dbReference type="InterPro" id="IPR046347">
    <property type="entry name" value="bZIP_sf"/>
</dbReference>
<sequence length="258" mass="28738">MLQPSSNPILSYSTRDDTLLNLCQGILDSEDKLTPEVEDTAEDDFSVFINFDPDPDPVVIDDPSAAWLDSAHSFNREPSVSCEPWVPNGPPDRANEMQQSLSVDELLVFLGLDSLDHQASATTATSLVGTSQSSSPLSVAPIDPINFPLSLSLHQQQQLQQWPDEMLDQLFGMLKQKPAGTIPTEDKRRRNNAASARFRAKKKQREAELEKRVQAMQGRQKDLADRVRELEAENKALREVLLSTQKEKRGEIDGDKSA</sequence>
<evidence type="ECO:0000256" key="1">
    <source>
        <dbReference type="SAM" id="MobiDB-lite"/>
    </source>
</evidence>
<feature type="region of interest" description="Disordered" evidence="1">
    <location>
        <begin position="179"/>
        <end position="224"/>
    </location>
</feature>
<dbReference type="PROSITE" id="PS00036">
    <property type="entry name" value="BZIP_BASIC"/>
    <property type="match status" value="1"/>
</dbReference>
<protein>
    <recommendedName>
        <fullName evidence="2">BZIP domain-containing protein</fullName>
    </recommendedName>
</protein>
<dbReference type="Proteomes" id="UP000774617">
    <property type="component" value="Unassembled WGS sequence"/>
</dbReference>
<dbReference type="PANTHER" id="PTHR23334">
    <property type="entry name" value="CCAAT/ENHANCER BINDING PROTEIN"/>
    <property type="match status" value="1"/>
</dbReference>
<dbReference type="SUPFAM" id="SSF57959">
    <property type="entry name" value="Leucine zipper domain"/>
    <property type="match status" value="1"/>
</dbReference>
<gene>
    <name evidence="3" type="ORF">B0J12DRAFT_786155</name>
</gene>
<comment type="caution">
    <text evidence="3">The sequence shown here is derived from an EMBL/GenBank/DDBJ whole genome shotgun (WGS) entry which is preliminary data.</text>
</comment>
<evidence type="ECO:0000313" key="4">
    <source>
        <dbReference type="Proteomes" id="UP000774617"/>
    </source>
</evidence>
<accession>A0ABQ8GAX3</accession>
<keyword evidence="4" id="KW-1185">Reference proteome</keyword>
<dbReference type="Gene3D" id="1.20.5.170">
    <property type="match status" value="1"/>
</dbReference>
<dbReference type="InterPro" id="IPR004827">
    <property type="entry name" value="bZIP"/>
</dbReference>
<organism evidence="3 4">
    <name type="scientific">Macrophomina phaseolina</name>
    <dbReference type="NCBI Taxonomy" id="35725"/>
    <lineage>
        <taxon>Eukaryota</taxon>
        <taxon>Fungi</taxon>
        <taxon>Dikarya</taxon>
        <taxon>Ascomycota</taxon>
        <taxon>Pezizomycotina</taxon>
        <taxon>Dothideomycetes</taxon>
        <taxon>Dothideomycetes incertae sedis</taxon>
        <taxon>Botryosphaeriales</taxon>
        <taxon>Botryosphaeriaceae</taxon>
        <taxon>Macrophomina</taxon>
    </lineage>
</organism>
<dbReference type="EMBL" id="JAGTJR010000015">
    <property type="protein sequence ID" value="KAH7048242.1"/>
    <property type="molecule type" value="Genomic_DNA"/>
</dbReference>
<evidence type="ECO:0000313" key="3">
    <source>
        <dbReference type="EMBL" id="KAH7048242.1"/>
    </source>
</evidence>
<reference evidence="3 4" key="1">
    <citation type="journal article" date="2021" name="Nat. Commun.">
        <title>Genetic determinants of endophytism in the Arabidopsis root mycobiome.</title>
        <authorList>
            <person name="Mesny F."/>
            <person name="Miyauchi S."/>
            <person name="Thiergart T."/>
            <person name="Pickel B."/>
            <person name="Atanasova L."/>
            <person name="Karlsson M."/>
            <person name="Huettel B."/>
            <person name="Barry K.W."/>
            <person name="Haridas S."/>
            <person name="Chen C."/>
            <person name="Bauer D."/>
            <person name="Andreopoulos W."/>
            <person name="Pangilinan J."/>
            <person name="LaButti K."/>
            <person name="Riley R."/>
            <person name="Lipzen A."/>
            <person name="Clum A."/>
            <person name="Drula E."/>
            <person name="Henrissat B."/>
            <person name="Kohler A."/>
            <person name="Grigoriev I.V."/>
            <person name="Martin F.M."/>
            <person name="Hacquard S."/>
        </authorList>
    </citation>
    <scope>NUCLEOTIDE SEQUENCE [LARGE SCALE GENOMIC DNA]</scope>
    <source>
        <strain evidence="3 4">MPI-SDFR-AT-0080</strain>
    </source>
</reference>
<dbReference type="PANTHER" id="PTHR23334:SF20">
    <property type="entry name" value="BASIC LEUCINE ZIPPER 24"/>
    <property type="match status" value="1"/>
</dbReference>
<dbReference type="InterPro" id="IPR031106">
    <property type="entry name" value="C/EBP"/>
</dbReference>
<feature type="domain" description="BZIP" evidence="2">
    <location>
        <begin position="185"/>
        <end position="244"/>
    </location>
</feature>
<feature type="compositionally biased region" description="Basic and acidic residues" evidence="1">
    <location>
        <begin position="205"/>
        <end position="224"/>
    </location>
</feature>
<proteinExistence type="predicted"/>
<evidence type="ECO:0000259" key="2">
    <source>
        <dbReference type="PROSITE" id="PS50217"/>
    </source>
</evidence>
<dbReference type="CDD" id="cd14705">
    <property type="entry name" value="bZIP_Zip1"/>
    <property type="match status" value="1"/>
</dbReference>
<dbReference type="PROSITE" id="PS50217">
    <property type="entry name" value="BZIP"/>
    <property type="match status" value="1"/>
</dbReference>
<dbReference type="Pfam" id="PF07716">
    <property type="entry name" value="bZIP_2"/>
    <property type="match status" value="1"/>
</dbReference>
<dbReference type="SMART" id="SM00338">
    <property type="entry name" value="BRLZ"/>
    <property type="match status" value="1"/>
</dbReference>
<name>A0ABQ8GAX3_9PEZI</name>